<feature type="compositionally biased region" description="Pro residues" evidence="1">
    <location>
        <begin position="39"/>
        <end position="48"/>
    </location>
</feature>
<name>A0A8S4MMJ1_BRALA</name>
<feature type="compositionally biased region" description="Basic and acidic residues" evidence="1">
    <location>
        <begin position="11"/>
        <end position="22"/>
    </location>
</feature>
<keyword evidence="3" id="KW-1185">Reference proteome</keyword>
<dbReference type="GO" id="GO:1990716">
    <property type="term" value="C:axonemal central apparatus"/>
    <property type="evidence" value="ECO:0007669"/>
    <property type="project" value="TreeGrafter"/>
</dbReference>
<reference evidence="2" key="1">
    <citation type="submission" date="2022-01" db="EMBL/GenBank/DDBJ databases">
        <authorList>
            <person name="Braso-Vives M."/>
        </authorList>
    </citation>
    <scope>NUCLEOTIDE SEQUENCE</scope>
</reference>
<feature type="region of interest" description="Disordered" evidence="1">
    <location>
        <begin position="1"/>
        <end position="22"/>
    </location>
</feature>
<dbReference type="GO" id="GO:0003351">
    <property type="term" value="P:epithelial cilium movement involved in extracellular fluid movement"/>
    <property type="evidence" value="ECO:0007669"/>
    <property type="project" value="TreeGrafter"/>
</dbReference>
<organism evidence="2 3">
    <name type="scientific">Branchiostoma lanceolatum</name>
    <name type="common">Common lancelet</name>
    <name type="synonym">Amphioxus lanceolatum</name>
    <dbReference type="NCBI Taxonomy" id="7740"/>
    <lineage>
        <taxon>Eukaryota</taxon>
        <taxon>Metazoa</taxon>
        <taxon>Chordata</taxon>
        <taxon>Cephalochordata</taxon>
        <taxon>Leptocardii</taxon>
        <taxon>Amphioxiformes</taxon>
        <taxon>Branchiostomatidae</taxon>
        <taxon>Branchiostoma</taxon>
    </lineage>
</organism>
<dbReference type="PANTHER" id="PTHR21963:SF1">
    <property type="entry name" value="SPERM-ASSOCIATED ANTIGEN 17"/>
    <property type="match status" value="1"/>
</dbReference>
<dbReference type="GO" id="GO:1904158">
    <property type="term" value="P:axonemal central apparatus assembly"/>
    <property type="evidence" value="ECO:0007669"/>
    <property type="project" value="TreeGrafter"/>
</dbReference>
<dbReference type="Proteomes" id="UP000838412">
    <property type="component" value="Unassembled WGS sequence"/>
</dbReference>
<sequence>MFELIFGQGQETEHYESADKKVTVMEGDVTSAYEKAVEVPPPEPPPTPRNKRTQDDWDRDRRELAEEQEGRNALKNKDMPPYFESEMGKHFLMSQAPDMDALTRELAHDPRRDGSQVIRSNPDSPISVGESPQGSSGHLVRVQGLRITSTTPNLRPTNPTPAHASGTRTPTPLRPKNPTPHAAGVTLPSRPGNPTPTQDSTSQGSVPSETPSASLSLRPTTIPEHPEPAPENLENSGQFTSRSNQLSSADGELVTTRSLLLDVNNQPRRETVRLPRALDGGKPGSLPNEKFSLVEEPVRRKVQTSSVAGASSKGVRQMGALRGLMAVPDDVDFGVLREGNTYVYTVQLKNVGVDSCRFKVKQPPPSTGLRVLYNPGPIAAGMKADLNLEIYAIAVGAEGEKGVGRIAHHIEITTETDLLYLPVTATILTAAEHDNRSLGSPRGGKAPAAKLISTKPPSGQGILRPRRDVLIEGLPSMG</sequence>
<feature type="compositionally biased region" description="Polar residues" evidence="1">
    <location>
        <begin position="117"/>
        <end position="136"/>
    </location>
</feature>
<dbReference type="Gene3D" id="2.60.40.10">
    <property type="entry name" value="Immunoglobulins"/>
    <property type="match status" value="1"/>
</dbReference>
<proteinExistence type="predicted"/>
<feature type="region of interest" description="Disordered" evidence="1">
    <location>
        <begin position="434"/>
        <end position="463"/>
    </location>
</feature>
<evidence type="ECO:0000313" key="2">
    <source>
        <dbReference type="EMBL" id="CAH1277086.1"/>
    </source>
</evidence>
<feature type="compositionally biased region" description="Polar residues" evidence="1">
    <location>
        <begin position="233"/>
        <end position="248"/>
    </location>
</feature>
<dbReference type="GO" id="GO:0005576">
    <property type="term" value="C:extracellular region"/>
    <property type="evidence" value="ECO:0007669"/>
    <property type="project" value="GOC"/>
</dbReference>
<evidence type="ECO:0000313" key="3">
    <source>
        <dbReference type="Proteomes" id="UP000838412"/>
    </source>
</evidence>
<dbReference type="EMBL" id="CAKMNS010000154">
    <property type="protein sequence ID" value="CAH1277086.1"/>
    <property type="molecule type" value="Genomic_DNA"/>
</dbReference>
<protein>
    <submittedName>
        <fullName evidence="2">SPAG17 protein</fullName>
    </submittedName>
</protein>
<evidence type="ECO:0000256" key="1">
    <source>
        <dbReference type="SAM" id="MobiDB-lite"/>
    </source>
</evidence>
<feature type="compositionally biased region" description="Basic and acidic residues" evidence="1">
    <location>
        <begin position="101"/>
        <end position="114"/>
    </location>
</feature>
<feature type="region of interest" description="Disordered" evidence="1">
    <location>
        <begin position="36"/>
        <end position="251"/>
    </location>
</feature>
<dbReference type="InterPro" id="IPR013783">
    <property type="entry name" value="Ig-like_fold"/>
</dbReference>
<dbReference type="AlphaFoldDB" id="A0A8S4MMJ1"/>
<dbReference type="InterPro" id="IPR026173">
    <property type="entry name" value="SPAG17"/>
</dbReference>
<dbReference type="PANTHER" id="PTHR21963">
    <property type="entry name" value="PF6"/>
    <property type="match status" value="1"/>
</dbReference>
<dbReference type="OrthoDB" id="10257153at2759"/>
<dbReference type="Pfam" id="PF14874">
    <property type="entry name" value="PapD-like"/>
    <property type="match status" value="1"/>
</dbReference>
<feature type="compositionally biased region" description="Polar residues" evidence="1">
    <location>
        <begin position="195"/>
        <end position="219"/>
    </location>
</feature>
<accession>A0A8S4MMJ1</accession>
<gene>
    <name evidence="2" type="primary">SPAG17</name>
    <name evidence="2" type="ORF">BLAG_LOCUS25964</name>
</gene>
<feature type="compositionally biased region" description="Low complexity" evidence="1">
    <location>
        <begin position="148"/>
        <end position="161"/>
    </location>
</feature>
<feature type="compositionally biased region" description="Basic and acidic residues" evidence="1">
    <location>
        <begin position="52"/>
        <end position="78"/>
    </location>
</feature>
<comment type="caution">
    <text evidence="2">The sequence shown here is derived from an EMBL/GenBank/DDBJ whole genome shotgun (WGS) entry which is preliminary data.</text>
</comment>